<accession>A0A7W4UNW6</accession>
<sequence>MPVLAVAAAAPAHATSTDVEIPCPDNVFPGSGWVTTFGGSTNSAGTRWNGETISVITDADDDKTGLITTTNTFQAVAGRTYKLRFRGQTKKGYMYPSSSCTTVNSKMTISLISAGSTLPAFRGHTQSGPAGSVLVQPPTNCSSGSPHNGRPVRGANGTSGLFHTVNYTYTATVTVTGTTTVQIRLDMDATSSGNNDDWHITPRFTECTRPAWRRLA</sequence>
<keyword evidence="2" id="KW-1185">Reference proteome</keyword>
<reference evidence="1 2" key="1">
    <citation type="submission" date="2020-08" db="EMBL/GenBank/DDBJ databases">
        <title>Sequencing the genomes of 1000 actinobacteria strains.</title>
        <authorList>
            <person name="Klenk H.-P."/>
        </authorList>
    </citation>
    <scope>NUCLEOTIDE SEQUENCE [LARGE SCALE GENOMIC DNA]</scope>
    <source>
        <strain evidence="1 2">DSM 20419</strain>
    </source>
</reference>
<dbReference type="Proteomes" id="UP000545286">
    <property type="component" value="Unassembled WGS sequence"/>
</dbReference>
<name>A0A7W4UNW6_9MICO</name>
<organism evidence="1 2">
    <name type="scientific">Pseudoclavibacter helvolus</name>
    <dbReference type="NCBI Taxonomy" id="255205"/>
    <lineage>
        <taxon>Bacteria</taxon>
        <taxon>Bacillati</taxon>
        <taxon>Actinomycetota</taxon>
        <taxon>Actinomycetes</taxon>
        <taxon>Micrococcales</taxon>
        <taxon>Microbacteriaceae</taxon>
        <taxon>Pseudoclavibacter</taxon>
    </lineage>
</organism>
<comment type="caution">
    <text evidence="1">The sequence shown here is derived from an EMBL/GenBank/DDBJ whole genome shotgun (WGS) entry which is preliminary data.</text>
</comment>
<evidence type="ECO:0000313" key="1">
    <source>
        <dbReference type="EMBL" id="MBB2957955.1"/>
    </source>
</evidence>
<dbReference type="RefSeq" id="WP_183624815.1">
    <property type="nucleotide sequence ID" value="NZ_JACHWJ010000003.1"/>
</dbReference>
<dbReference type="AlphaFoldDB" id="A0A7W4UNW6"/>
<gene>
    <name evidence="1" type="ORF">FHX72_002100</name>
</gene>
<protein>
    <submittedName>
        <fullName evidence="1">Uncharacterized protein</fullName>
    </submittedName>
</protein>
<proteinExistence type="predicted"/>
<dbReference type="EMBL" id="JACHWJ010000003">
    <property type="protein sequence ID" value="MBB2957955.1"/>
    <property type="molecule type" value="Genomic_DNA"/>
</dbReference>
<evidence type="ECO:0000313" key="2">
    <source>
        <dbReference type="Proteomes" id="UP000545286"/>
    </source>
</evidence>